<reference evidence="3" key="1">
    <citation type="submission" date="2021-01" db="EMBL/GenBank/DDBJ databases">
        <title>Caligus Genome Assembly.</title>
        <authorList>
            <person name="Gallardo-Escarate C."/>
        </authorList>
    </citation>
    <scope>NUCLEOTIDE SEQUENCE [LARGE SCALE GENOMIC DNA]</scope>
</reference>
<evidence type="ECO:0000313" key="3">
    <source>
        <dbReference type="Proteomes" id="UP000595437"/>
    </source>
</evidence>
<evidence type="ECO:0000313" key="2">
    <source>
        <dbReference type="EMBL" id="QQP38677.1"/>
    </source>
</evidence>
<gene>
    <name evidence="2" type="ORF">FKW44_019325</name>
</gene>
<dbReference type="InterPro" id="IPR009010">
    <property type="entry name" value="Asp_de-COase-like_dom_sf"/>
</dbReference>
<sequence>MASGGGKDELATAILKPKDRPNRLIVEESVSDDNSVVALRQTKVEELGLFRATRCSSRGGSGRKPFASSCPTTPWTKKDPNESRRPE</sequence>
<dbReference type="AlphaFoldDB" id="A0A7T8GVW1"/>
<accession>A0A7T8GVW1</accession>
<name>A0A7T8GVW1_CALRO</name>
<keyword evidence="3" id="KW-1185">Reference proteome</keyword>
<evidence type="ECO:0000256" key="1">
    <source>
        <dbReference type="SAM" id="MobiDB-lite"/>
    </source>
</evidence>
<dbReference type="Gene3D" id="2.40.40.20">
    <property type="match status" value="1"/>
</dbReference>
<dbReference type="SUPFAM" id="SSF50692">
    <property type="entry name" value="ADC-like"/>
    <property type="match status" value="1"/>
</dbReference>
<feature type="compositionally biased region" description="Basic and acidic residues" evidence="1">
    <location>
        <begin position="76"/>
        <end position="87"/>
    </location>
</feature>
<organism evidence="2 3">
    <name type="scientific">Caligus rogercresseyi</name>
    <name type="common">Sea louse</name>
    <dbReference type="NCBI Taxonomy" id="217165"/>
    <lineage>
        <taxon>Eukaryota</taxon>
        <taxon>Metazoa</taxon>
        <taxon>Ecdysozoa</taxon>
        <taxon>Arthropoda</taxon>
        <taxon>Crustacea</taxon>
        <taxon>Multicrustacea</taxon>
        <taxon>Hexanauplia</taxon>
        <taxon>Copepoda</taxon>
        <taxon>Siphonostomatoida</taxon>
        <taxon>Caligidae</taxon>
        <taxon>Caligus</taxon>
    </lineage>
</organism>
<protein>
    <submittedName>
        <fullName evidence="2">Transitional endoplasmic reticulum ATPase TER94</fullName>
    </submittedName>
</protein>
<dbReference type="OrthoDB" id="27435at2759"/>
<dbReference type="Proteomes" id="UP000595437">
    <property type="component" value="Chromosome 13"/>
</dbReference>
<feature type="region of interest" description="Disordered" evidence="1">
    <location>
        <begin position="55"/>
        <end position="87"/>
    </location>
</feature>
<dbReference type="EMBL" id="CP045902">
    <property type="protein sequence ID" value="QQP38677.1"/>
    <property type="molecule type" value="Genomic_DNA"/>
</dbReference>
<proteinExistence type="predicted"/>